<name>A0A2N9LQH3_9BACT</name>
<organism evidence="2 3">
    <name type="scientific">Candidatus Sulfuritelmatomonas gaucii</name>
    <dbReference type="NCBI Taxonomy" id="2043161"/>
    <lineage>
        <taxon>Bacteria</taxon>
        <taxon>Pseudomonadati</taxon>
        <taxon>Acidobacteriota</taxon>
        <taxon>Terriglobia</taxon>
        <taxon>Terriglobales</taxon>
        <taxon>Acidobacteriaceae</taxon>
        <taxon>Candidatus Sulfuritelmatomonas</taxon>
    </lineage>
</organism>
<reference evidence="3" key="1">
    <citation type="submission" date="2018-02" db="EMBL/GenBank/DDBJ databases">
        <authorList>
            <person name="Hausmann B."/>
        </authorList>
    </citation>
    <scope>NUCLEOTIDE SEQUENCE [LARGE SCALE GENOMIC DNA]</scope>
    <source>
        <strain evidence="3">Peat soil MAG SbA5</strain>
    </source>
</reference>
<dbReference type="Proteomes" id="UP000239735">
    <property type="component" value="Unassembled WGS sequence"/>
</dbReference>
<dbReference type="AlphaFoldDB" id="A0A2N9LQH3"/>
<evidence type="ECO:0000313" key="3">
    <source>
        <dbReference type="Proteomes" id="UP000239735"/>
    </source>
</evidence>
<accession>A0A2N9LQH3</accession>
<gene>
    <name evidence="2" type="ORF">SBA5_50098</name>
</gene>
<sequence>MLAQREEWRKAKQEFSRHCHPEGPRNEEPVAAILDDNSPNSVAGQYPEAADGLSSTLQLLSGKHPEVTG</sequence>
<evidence type="ECO:0000256" key="1">
    <source>
        <dbReference type="SAM" id="MobiDB-lite"/>
    </source>
</evidence>
<feature type="region of interest" description="Disordered" evidence="1">
    <location>
        <begin position="1"/>
        <end position="50"/>
    </location>
</feature>
<protein>
    <submittedName>
        <fullName evidence="2">Uncharacterized protein</fullName>
    </submittedName>
</protein>
<feature type="compositionally biased region" description="Basic and acidic residues" evidence="1">
    <location>
        <begin position="1"/>
        <end position="28"/>
    </location>
</feature>
<evidence type="ECO:0000313" key="2">
    <source>
        <dbReference type="EMBL" id="SPE25509.1"/>
    </source>
</evidence>
<proteinExistence type="predicted"/>
<dbReference type="EMBL" id="OKRB01000108">
    <property type="protein sequence ID" value="SPE25509.1"/>
    <property type="molecule type" value="Genomic_DNA"/>
</dbReference>